<comment type="caution">
    <text evidence="2">The sequence shown here is derived from an EMBL/GenBank/DDBJ whole genome shotgun (WGS) entry which is preliminary data.</text>
</comment>
<gene>
    <name evidence="2" type="ORF">O9K51_09374</name>
</gene>
<evidence type="ECO:0000256" key="1">
    <source>
        <dbReference type="SAM" id="SignalP"/>
    </source>
</evidence>
<organism evidence="2 3">
    <name type="scientific">Purpureocillium lavendulum</name>
    <dbReference type="NCBI Taxonomy" id="1247861"/>
    <lineage>
        <taxon>Eukaryota</taxon>
        <taxon>Fungi</taxon>
        <taxon>Dikarya</taxon>
        <taxon>Ascomycota</taxon>
        <taxon>Pezizomycotina</taxon>
        <taxon>Sordariomycetes</taxon>
        <taxon>Hypocreomycetidae</taxon>
        <taxon>Hypocreales</taxon>
        <taxon>Ophiocordycipitaceae</taxon>
        <taxon>Purpureocillium</taxon>
    </lineage>
</organism>
<keyword evidence="3" id="KW-1185">Reference proteome</keyword>
<accession>A0AB34FG63</accession>
<sequence length="141" mass="14882">MLWLVILFLSALPGGHAVESGGLVFCGETKPDAPICLQRVPDSCYECLHPIETSCGDPGQNPSGYAGCFCAIPGKSWKAITNCLSDASTGCADSQKYILNVYGVECATSSRKDAFEQEVCGAQQTDPFAKALAEVHCDGKV</sequence>
<dbReference type="AlphaFoldDB" id="A0AB34FG63"/>
<feature type="signal peptide" evidence="1">
    <location>
        <begin position="1"/>
        <end position="17"/>
    </location>
</feature>
<dbReference type="Proteomes" id="UP001163105">
    <property type="component" value="Unassembled WGS sequence"/>
</dbReference>
<feature type="chain" id="PRO_5044296127" evidence="1">
    <location>
        <begin position="18"/>
        <end position="141"/>
    </location>
</feature>
<protein>
    <submittedName>
        <fullName evidence="2">Aspartokinase</fullName>
    </submittedName>
</protein>
<dbReference type="EMBL" id="JAQHRD010000009">
    <property type="protein sequence ID" value="KAJ6437952.1"/>
    <property type="molecule type" value="Genomic_DNA"/>
</dbReference>
<proteinExistence type="predicted"/>
<name>A0AB34FG63_9HYPO</name>
<reference evidence="2" key="1">
    <citation type="submission" date="2023-01" db="EMBL/GenBank/DDBJ databases">
        <title>The growth and conidiation of Purpureocillium lavendulum are regulated by nitrogen source and histone H3K14 acetylation.</title>
        <authorList>
            <person name="Tang P."/>
            <person name="Han J."/>
            <person name="Zhang C."/>
            <person name="Tang P."/>
            <person name="Qi F."/>
            <person name="Zhang K."/>
            <person name="Liang L."/>
        </authorList>
    </citation>
    <scope>NUCLEOTIDE SEQUENCE</scope>
    <source>
        <strain evidence="2">YMF1.00683</strain>
    </source>
</reference>
<evidence type="ECO:0000313" key="2">
    <source>
        <dbReference type="EMBL" id="KAJ6437952.1"/>
    </source>
</evidence>
<keyword evidence="1" id="KW-0732">Signal</keyword>
<evidence type="ECO:0000313" key="3">
    <source>
        <dbReference type="Proteomes" id="UP001163105"/>
    </source>
</evidence>